<dbReference type="RefSeq" id="WP_288185102.1">
    <property type="nucleotide sequence ID" value="NZ_LT608335.1"/>
</dbReference>
<organism evidence="2">
    <name type="scientific">uncultured Sporomusa sp</name>
    <dbReference type="NCBI Taxonomy" id="307249"/>
    <lineage>
        <taxon>Bacteria</taxon>
        <taxon>Bacillati</taxon>
        <taxon>Bacillota</taxon>
        <taxon>Negativicutes</taxon>
        <taxon>Selenomonadales</taxon>
        <taxon>Sporomusaceae</taxon>
        <taxon>Sporomusa</taxon>
        <taxon>environmental samples</taxon>
    </lineage>
</organism>
<dbReference type="Pfam" id="PF12986">
    <property type="entry name" value="DUF3870"/>
    <property type="match status" value="1"/>
</dbReference>
<sequence>MDYAPNTIFITGQAKPSKEDAISTVYNVFFLSFIVDTETDLIVDVTCNTVRTMTQDFIRSLLIGQNLANGIDGMVRDIQQRFFGLVQKTLIVALKDAHNRYMMVKKNIL</sequence>
<dbReference type="EMBL" id="FMJE01000005">
    <property type="protein sequence ID" value="SCM82425.1"/>
    <property type="molecule type" value="Genomic_DNA"/>
</dbReference>
<proteinExistence type="predicted"/>
<dbReference type="AlphaFoldDB" id="A0A212LXY3"/>
<reference evidence="2" key="1">
    <citation type="submission" date="2016-08" db="EMBL/GenBank/DDBJ databases">
        <authorList>
            <person name="Seilhamer J.J."/>
        </authorList>
    </citation>
    <scope>NUCLEOTIDE SEQUENCE</scope>
    <source>
        <strain evidence="2">86</strain>
    </source>
</reference>
<feature type="domain" description="DUF3870" evidence="1">
    <location>
        <begin position="9"/>
        <end position="101"/>
    </location>
</feature>
<evidence type="ECO:0000313" key="2">
    <source>
        <dbReference type="EMBL" id="SCM82425.1"/>
    </source>
</evidence>
<evidence type="ECO:0000259" key="1">
    <source>
        <dbReference type="Pfam" id="PF12986"/>
    </source>
</evidence>
<name>A0A212LXY3_9FIRM</name>
<dbReference type="InterPro" id="IPR024617">
    <property type="entry name" value="DUF3870"/>
</dbReference>
<gene>
    <name evidence="2" type="ORF">KL86SPO_50196</name>
</gene>
<accession>A0A212LXY3</accession>
<protein>
    <recommendedName>
        <fullName evidence="1">DUF3870 domain-containing protein</fullName>
    </recommendedName>
</protein>